<keyword evidence="3" id="KW-0732">Signal</keyword>
<dbReference type="InterPro" id="IPR011782">
    <property type="entry name" value="Pept_S1C_Do"/>
</dbReference>
<organism evidence="10 11">
    <name type="scientific">Spiribacter salilacus</name>
    <dbReference type="NCBI Taxonomy" id="2664894"/>
    <lineage>
        <taxon>Bacteria</taxon>
        <taxon>Pseudomonadati</taxon>
        <taxon>Pseudomonadota</taxon>
        <taxon>Gammaproteobacteria</taxon>
        <taxon>Chromatiales</taxon>
        <taxon>Ectothiorhodospiraceae</taxon>
        <taxon>Spiribacter</taxon>
    </lineage>
</organism>
<comment type="caution">
    <text evidence="10">The sequence shown here is derived from an EMBL/GenBank/DDBJ whole genome shotgun (WGS) entry which is preliminary data.</text>
</comment>
<feature type="domain" description="PDZ" evidence="9">
    <location>
        <begin position="244"/>
        <end position="335"/>
    </location>
</feature>
<dbReference type="GO" id="GO:0004252">
    <property type="term" value="F:serine-type endopeptidase activity"/>
    <property type="evidence" value="ECO:0007669"/>
    <property type="project" value="InterPro"/>
</dbReference>
<evidence type="ECO:0000256" key="7">
    <source>
        <dbReference type="PIRSR" id="PIRSR611782-1"/>
    </source>
</evidence>
<dbReference type="PROSITE" id="PS50106">
    <property type="entry name" value="PDZ"/>
    <property type="match status" value="2"/>
</dbReference>
<dbReference type="Gene3D" id="2.30.42.10">
    <property type="match status" value="2"/>
</dbReference>
<evidence type="ECO:0000259" key="9">
    <source>
        <dbReference type="PROSITE" id="PS50106"/>
    </source>
</evidence>
<dbReference type="PANTHER" id="PTHR22939">
    <property type="entry name" value="SERINE PROTEASE FAMILY S1C HTRA-RELATED"/>
    <property type="match status" value="1"/>
</dbReference>
<comment type="similarity">
    <text evidence="1">Belongs to the peptidase S1C family.</text>
</comment>
<evidence type="ECO:0000256" key="2">
    <source>
        <dbReference type="ARBA" id="ARBA00022670"/>
    </source>
</evidence>
<name>A0A6N7QSL7_9GAMM</name>
<feature type="active site" description="Charge relay system" evidence="7">
    <location>
        <position position="94"/>
    </location>
</feature>
<dbReference type="Pfam" id="PF00595">
    <property type="entry name" value="PDZ"/>
    <property type="match status" value="1"/>
</dbReference>
<dbReference type="NCBIfam" id="TIGR02037">
    <property type="entry name" value="degP_htrA_DO"/>
    <property type="match status" value="1"/>
</dbReference>
<feature type="active site" description="Charge relay system" evidence="7">
    <location>
        <position position="200"/>
    </location>
</feature>
<accession>A0A6N7QSL7</accession>
<dbReference type="AlphaFoldDB" id="A0A6N7QSL7"/>
<reference evidence="10 11" key="1">
    <citation type="submission" date="2019-11" db="EMBL/GenBank/DDBJ databases">
        <authorList>
            <person name="Zhang X.Y."/>
        </authorList>
    </citation>
    <scope>NUCLEOTIDE SEQUENCE [LARGE SCALE GENOMIC DNA]</scope>
    <source>
        <strain evidence="10 11">C176</strain>
    </source>
</reference>
<dbReference type="SUPFAM" id="SSF50156">
    <property type="entry name" value="PDZ domain-like"/>
    <property type="match status" value="2"/>
</dbReference>
<evidence type="ECO:0000256" key="6">
    <source>
        <dbReference type="ARBA" id="ARBA00022825"/>
    </source>
</evidence>
<dbReference type="EMBL" id="WJPP01000001">
    <property type="protein sequence ID" value="MRH77307.1"/>
    <property type="molecule type" value="Genomic_DNA"/>
</dbReference>
<feature type="binding site" evidence="8">
    <location>
        <position position="94"/>
    </location>
    <ligand>
        <name>substrate</name>
    </ligand>
</feature>
<dbReference type="InterPro" id="IPR009003">
    <property type="entry name" value="Peptidase_S1_PA"/>
</dbReference>
<dbReference type="PANTHER" id="PTHR22939:SF129">
    <property type="entry name" value="SERINE PROTEASE HTRA2, MITOCHONDRIAL"/>
    <property type="match status" value="1"/>
</dbReference>
<feature type="binding site" evidence="8">
    <location>
        <begin position="198"/>
        <end position="200"/>
    </location>
    <ligand>
        <name>substrate</name>
    </ligand>
</feature>
<keyword evidence="5" id="KW-0378">Hydrolase</keyword>
<dbReference type="Proteomes" id="UP000433788">
    <property type="component" value="Unassembled WGS sequence"/>
</dbReference>
<dbReference type="SUPFAM" id="SSF50494">
    <property type="entry name" value="Trypsin-like serine proteases"/>
    <property type="match status" value="1"/>
</dbReference>
<dbReference type="GO" id="GO:0006515">
    <property type="term" value="P:protein quality control for misfolded or incompletely synthesized proteins"/>
    <property type="evidence" value="ECO:0007669"/>
    <property type="project" value="TreeGrafter"/>
</dbReference>
<dbReference type="GO" id="GO:0042597">
    <property type="term" value="C:periplasmic space"/>
    <property type="evidence" value="ECO:0007669"/>
    <property type="project" value="TreeGrafter"/>
</dbReference>
<proteinExistence type="inferred from homology"/>
<dbReference type="Pfam" id="PF13180">
    <property type="entry name" value="PDZ_2"/>
    <property type="match status" value="1"/>
</dbReference>
<dbReference type="InterPro" id="IPR001940">
    <property type="entry name" value="Peptidase_S1C"/>
</dbReference>
<evidence type="ECO:0000313" key="10">
    <source>
        <dbReference type="EMBL" id="MRH77307.1"/>
    </source>
</evidence>
<dbReference type="PRINTS" id="PR00834">
    <property type="entry name" value="PROTEASES2C"/>
</dbReference>
<evidence type="ECO:0000256" key="1">
    <source>
        <dbReference type="ARBA" id="ARBA00010541"/>
    </source>
</evidence>
<evidence type="ECO:0000256" key="8">
    <source>
        <dbReference type="PIRSR" id="PIRSR611782-2"/>
    </source>
</evidence>
<feature type="active site" description="Charge relay system" evidence="7">
    <location>
        <position position="124"/>
    </location>
</feature>
<keyword evidence="4" id="KW-0677">Repeat</keyword>
<protein>
    <submittedName>
        <fullName evidence="10">Do family serine endopeptidase</fullName>
    </submittedName>
</protein>
<feature type="domain" description="PDZ" evidence="9">
    <location>
        <begin position="341"/>
        <end position="436"/>
    </location>
</feature>
<feature type="binding site" evidence="8">
    <location>
        <position position="124"/>
    </location>
    <ligand>
        <name>substrate</name>
    </ligand>
</feature>
<keyword evidence="2" id="KW-0645">Protease</keyword>
<keyword evidence="6" id="KW-0720">Serine protease</keyword>
<dbReference type="Gene3D" id="2.40.10.120">
    <property type="match status" value="1"/>
</dbReference>
<dbReference type="InterPro" id="IPR001478">
    <property type="entry name" value="PDZ"/>
</dbReference>
<sequence length="444" mass="46819">MVLGLILSQAASAQIVLPNGDTPSLAPLIESVSPAVVNIATSGTVEIQTNPLLNDPFFQRFFDVPQPRQQRQVQSLGSGVIVDARRGFILTNHHVIANADQITVGLDDGRELEATVIGSDSETDLAVIQVDAKSLSALPFANSDELRVGDYTIAIGNPFGLDHTVTTGVVSGLERSLPGSGGARLQQFIQTDASINPGNSGGALINLRGELIGINTAILSRGGGNIGIGFAIPINMAAEVMDQLIDYGAVRRGVLGVRAQNLTPDIAAAFGVDHLDGALVAQVASGSAAEAAGLEPGDIIVKINDRPIRDATAMTNTIGLLRVGETADVVAIRDGLRKTFSIKIGDPSEGEVSGEDLHPLLSGALFNELDERSPLFGAVRGVLVTRVEPRTRAAQYLQPGDVVTSINRQPIDSIELMQERLATTNTELLLNIQRGERAFFVLVR</sequence>
<dbReference type="SMART" id="SM00228">
    <property type="entry name" value="PDZ"/>
    <property type="match status" value="2"/>
</dbReference>
<gene>
    <name evidence="10" type="ORF">GH984_01080</name>
</gene>
<dbReference type="FunFam" id="2.40.10.10:FF:000001">
    <property type="entry name" value="Periplasmic serine protease DegS"/>
    <property type="match status" value="1"/>
</dbReference>
<dbReference type="InterPro" id="IPR036034">
    <property type="entry name" value="PDZ_sf"/>
</dbReference>
<evidence type="ECO:0000256" key="4">
    <source>
        <dbReference type="ARBA" id="ARBA00022737"/>
    </source>
</evidence>
<evidence type="ECO:0000313" key="11">
    <source>
        <dbReference type="Proteomes" id="UP000433788"/>
    </source>
</evidence>
<evidence type="ECO:0000256" key="5">
    <source>
        <dbReference type="ARBA" id="ARBA00022801"/>
    </source>
</evidence>
<dbReference type="Pfam" id="PF13365">
    <property type="entry name" value="Trypsin_2"/>
    <property type="match status" value="1"/>
</dbReference>
<evidence type="ECO:0000256" key="3">
    <source>
        <dbReference type="ARBA" id="ARBA00022729"/>
    </source>
</evidence>
<keyword evidence="11" id="KW-1185">Reference proteome</keyword>